<protein>
    <submittedName>
        <fullName evidence="1">16177_t:CDS:1</fullName>
    </submittedName>
</protein>
<dbReference type="Proteomes" id="UP000789901">
    <property type="component" value="Unassembled WGS sequence"/>
</dbReference>
<accession>A0ABN7XN15</accession>
<dbReference type="EMBL" id="CAJVQB010149893">
    <property type="protein sequence ID" value="CAG8855489.1"/>
    <property type="molecule type" value="Genomic_DNA"/>
</dbReference>
<organism evidence="1 2">
    <name type="scientific">Gigaspora margarita</name>
    <dbReference type="NCBI Taxonomy" id="4874"/>
    <lineage>
        <taxon>Eukaryota</taxon>
        <taxon>Fungi</taxon>
        <taxon>Fungi incertae sedis</taxon>
        <taxon>Mucoromycota</taxon>
        <taxon>Glomeromycotina</taxon>
        <taxon>Glomeromycetes</taxon>
        <taxon>Diversisporales</taxon>
        <taxon>Gigasporaceae</taxon>
        <taxon>Gigaspora</taxon>
    </lineage>
</organism>
<proteinExistence type="predicted"/>
<sequence length="79" mass="9463">NQKQSQINSHTDNQGPYWKEVDTLYNTFQEQNGNPDNHWKLHHRVYKARELPDSDFALLRLKQGIILVNIDREFWQNGN</sequence>
<gene>
    <name evidence="1" type="ORF">GMARGA_LOCUS44310</name>
</gene>
<comment type="caution">
    <text evidence="1">The sequence shown here is derived from an EMBL/GenBank/DDBJ whole genome shotgun (WGS) entry which is preliminary data.</text>
</comment>
<evidence type="ECO:0000313" key="1">
    <source>
        <dbReference type="EMBL" id="CAG8855489.1"/>
    </source>
</evidence>
<keyword evidence="2" id="KW-1185">Reference proteome</keyword>
<feature type="non-terminal residue" evidence="1">
    <location>
        <position position="1"/>
    </location>
</feature>
<evidence type="ECO:0000313" key="2">
    <source>
        <dbReference type="Proteomes" id="UP000789901"/>
    </source>
</evidence>
<reference evidence="1 2" key="1">
    <citation type="submission" date="2021-06" db="EMBL/GenBank/DDBJ databases">
        <authorList>
            <person name="Kallberg Y."/>
            <person name="Tangrot J."/>
            <person name="Rosling A."/>
        </authorList>
    </citation>
    <scope>NUCLEOTIDE SEQUENCE [LARGE SCALE GENOMIC DNA]</scope>
    <source>
        <strain evidence="1 2">120-4 pot B 10/14</strain>
    </source>
</reference>
<name>A0ABN7XN15_GIGMA</name>